<feature type="transmembrane region" description="Helical" evidence="9">
    <location>
        <begin position="92"/>
        <end position="117"/>
    </location>
</feature>
<dbReference type="InterPro" id="IPR007387">
    <property type="entry name" value="TRAP_DctQ"/>
</dbReference>
<protein>
    <recommendedName>
        <fullName evidence="9">TRAP transporter small permease protein</fullName>
    </recommendedName>
</protein>
<dbReference type="InterPro" id="IPR055348">
    <property type="entry name" value="DctQ"/>
</dbReference>
<evidence type="ECO:0000256" key="7">
    <source>
        <dbReference type="ARBA" id="ARBA00023136"/>
    </source>
</evidence>
<feature type="transmembrane region" description="Helical" evidence="9">
    <location>
        <begin position="16"/>
        <end position="41"/>
    </location>
</feature>
<dbReference type="Proteomes" id="UP000605148">
    <property type="component" value="Unassembled WGS sequence"/>
</dbReference>
<evidence type="ECO:0000256" key="2">
    <source>
        <dbReference type="ARBA" id="ARBA00022448"/>
    </source>
</evidence>
<dbReference type="EMBL" id="BMFA01000001">
    <property type="protein sequence ID" value="GGB32070.1"/>
    <property type="molecule type" value="Genomic_DNA"/>
</dbReference>
<reference evidence="11" key="1">
    <citation type="journal article" date="2014" name="Int. J. Syst. Evol. Microbiol.">
        <title>Complete genome sequence of Corynebacterium casei LMG S-19264T (=DSM 44701T), isolated from a smear-ripened cheese.</title>
        <authorList>
            <consortium name="US DOE Joint Genome Institute (JGI-PGF)"/>
            <person name="Walter F."/>
            <person name="Albersmeier A."/>
            <person name="Kalinowski J."/>
            <person name="Ruckert C."/>
        </authorList>
    </citation>
    <scope>NUCLEOTIDE SEQUENCE</scope>
    <source>
        <strain evidence="11">CGMCC 1.12426</strain>
    </source>
</reference>
<organism evidence="11 12">
    <name type="scientific">Roseibium aquae</name>
    <dbReference type="NCBI Taxonomy" id="1323746"/>
    <lineage>
        <taxon>Bacteria</taxon>
        <taxon>Pseudomonadati</taxon>
        <taxon>Pseudomonadota</taxon>
        <taxon>Alphaproteobacteria</taxon>
        <taxon>Hyphomicrobiales</taxon>
        <taxon>Stappiaceae</taxon>
        <taxon>Roseibium</taxon>
    </lineage>
</organism>
<evidence type="ECO:0000256" key="4">
    <source>
        <dbReference type="ARBA" id="ARBA00022519"/>
    </source>
</evidence>
<dbReference type="GO" id="GO:0005886">
    <property type="term" value="C:plasma membrane"/>
    <property type="evidence" value="ECO:0007669"/>
    <property type="project" value="UniProtKB-SubCell"/>
</dbReference>
<gene>
    <name evidence="11" type="ORF">GCM10011316_00200</name>
</gene>
<dbReference type="GO" id="GO:0022857">
    <property type="term" value="F:transmembrane transporter activity"/>
    <property type="evidence" value="ECO:0007669"/>
    <property type="project" value="UniProtKB-UniRule"/>
</dbReference>
<keyword evidence="3" id="KW-1003">Cell membrane</keyword>
<evidence type="ECO:0000313" key="11">
    <source>
        <dbReference type="EMBL" id="GGB32070.1"/>
    </source>
</evidence>
<proteinExistence type="inferred from homology"/>
<evidence type="ECO:0000313" key="12">
    <source>
        <dbReference type="Proteomes" id="UP000605148"/>
    </source>
</evidence>
<dbReference type="OrthoDB" id="9794346at2"/>
<comment type="subcellular location">
    <subcellularLocation>
        <location evidence="1 9">Cell inner membrane</location>
        <topology evidence="1 9">Multi-pass membrane protein</topology>
    </subcellularLocation>
</comment>
<feature type="transmembrane region" description="Helical" evidence="9">
    <location>
        <begin position="53"/>
        <end position="71"/>
    </location>
</feature>
<keyword evidence="2 9" id="KW-0813">Transport</keyword>
<name>A0A916WT22_9HYPH</name>
<evidence type="ECO:0000256" key="9">
    <source>
        <dbReference type="RuleBase" id="RU369079"/>
    </source>
</evidence>
<evidence type="ECO:0000256" key="6">
    <source>
        <dbReference type="ARBA" id="ARBA00022989"/>
    </source>
</evidence>
<evidence type="ECO:0000256" key="3">
    <source>
        <dbReference type="ARBA" id="ARBA00022475"/>
    </source>
</evidence>
<comment type="caution">
    <text evidence="11">The sequence shown here is derived from an EMBL/GenBank/DDBJ whole genome shotgun (WGS) entry which is preliminary data.</text>
</comment>
<feature type="domain" description="Tripartite ATP-independent periplasmic transporters DctQ component" evidence="10">
    <location>
        <begin position="29"/>
        <end position="157"/>
    </location>
</feature>
<dbReference type="PANTHER" id="PTHR35011:SF4">
    <property type="entry name" value="SLL1102 PROTEIN"/>
    <property type="match status" value="1"/>
</dbReference>
<evidence type="ECO:0000256" key="5">
    <source>
        <dbReference type="ARBA" id="ARBA00022692"/>
    </source>
</evidence>
<keyword evidence="6 9" id="KW-1133">Transmembrane helix</keyword>
<comment type="similarity">
    <text evidence="8 9">Belongs to the TRAP transporter small permease family.</text>
</comment>
<accession>A0A916WT22</accession>
<sequence>MTVLGHVSKAAERLNAAIGFVCGWLLLIMIGVQCAVVVLRYALNAGYVWMQEVVVYLHASAALLACAYALSKGAHVRVDIIYRHVEPGTRRVINLFGTVLFLLPLVGIIAATGWPFAASSWAVWERSAQPAGLPAVFLLKTLIPVFAILLGIQAVACLLLPGDRFPHDRPTNPDPTQ</sequence>
<comment type="subunit">
    <text evidence="9">The complex comprises the extracytoplasmic solute receptor protein and the two transmembrane proteins.</text>
</comment>
<evidence type="ECO:0000259" key="10">
    <source>
        <dbReference type="Pfam" id="PF04290"/>
    </source>
</evidence>
<comment type="function">
    <text evidence="9">Part of the tripartite ATP-independent periplasmic (TRAP) transport system.</text>
</comment>
<dbReference type="AlphaFoldDB" id="A0A916WT22"/>
<dbReference type="PANTHER" id="PTHR35011">
    <property type="entry name" value="2,3-DIKETO-L-GULONATE TRAP TRANSPORTER SMALL PERMEASE PROTEIN YIAM"/>
    <property type="match status" value="1"/>
</dbReference>
<keyword evidence="5 9" id="KW-0812">Transmembrane</keyword>
<keyword evidence="4 9" id="KW-0997">Cell inner membrane</keyword>
<evidence type="ECO:0000256" key="1">
    <source>
        <dbReference type="ARBA" id="ARBA00004429"/>
    </source>
</evidence>
<keyword evidence="7 9" id="KW-0472">Membrane</keyword>
<evidence type="ECO:0000256" key="8">
    <source>
        <dbReference type="ARBA" id="ARBA00038436"/>
    </source>
</evidence>
<feature type="transmembrane region" description="Helical" evidence="9">
    <location>
        <begin position="137"/>
        <end position="160"/>
    </location>
</feature>
<reference evidence="11" key="2">
    <citation type="submission" date="2020-09" db="EMBL/GenBank/DDBJ databases">
        <authorList>
            <person name="Sun Q."/>
            <person name="Zhou Y."/>
        </authorList>
    </citation>
    <scope>NUCLEOTIDE SEQUENCE</scope>
    <source>
        <strain evidence="11">CGMCC 1.12426</strain>
    </source>
</reference>
<dbReference type="Pfam" id="PF04290">
    <property type="entry name" value="DctQ"/>
    <property type="match status" value="1"/>
</dbReference>
<keyword evidence="12" id="KW-1185">Reference proteome</keyword>
<dbReference type="RefSeq" id="WP_150493224.1">
    <property type="nucleotide sequence ID" value="NZ_BMFA01000001.1"/>
</dbReference>